<keyword evidence="3" id="KW-0479">Metal-binding</keyword>
<dbReference type="OrthoDB" id="9810775at2"/>
<dbReference type="EMBL" id="LPWG01000010">
    <property type="protein sequence ID" value="ODS00054.1"/>
    <property type="molecule type" value="Genomic_DNA"/>
</dbReference>
<evidence type="ECO:0000256" key="5">
    <source>
        <dbReference type="ARBA" id="ARBA00023014"/>
    </source>
</evidence>
<dbReference type="PANTHER" id="PTHR11228:SF7">
    <property type="entry name" value="PQQA PEPTIDE CYCLASE"/>
    <property type="match status" value="1"/>
</dbReference>
<dbReference type="GO" id="GO:0046872">
    <property type="term" value="F:metal ion binding"/>
    <property type="evidence" value="ECO:0007669"/>
    <property type="project" value="UniProtKB-KW"/>
</dbReference>
<evidence type="ECO:0000313" key="8">
    <source>
        <dbReference type="Proteomes" id="UP000094501"/>
    </source>
</evidence>
<gene>
    <name evidence="7" type="ORF">AUC68_02685</name>
</gene>
<dbReference type="InterPro" id="IPR013785">
    <property type="entry name" value="Aldolase_TIM"/>
</dbReference>
<dbReference type="Proteomes" id="UP000094501">
    <property type="component" value="Unassembled WGS sequence"/>
</dbReference>
<dbReference type="GO" id="GO:0051536">
    <property type="term" value="F:iron-sulfur cluster binding"/>
    <property type="evidence" value="ECO:0007669"/>
    <property type="project" value="UniProtKB-KW"/>
</dbReference>
<comment type="caution">
    <text evidence="7">The sequence shown here is derived from an EMBL/GenBank/DDBJ whole genome shotgun (WGS) entry which is preliminary data.</text>
</comment>
<accession>A0A1E3W2R3</accession>
<dbReference type="SUPFAM" id="SSF102114">
    <property type="entry name" value="Radical SAM enzymes"/>
    <property type="match status" value="1"/>
</dbReference>
<feature type="domain" description="Radical SAM core" evidence="6">
    <location>
        <begin position="38"/>
        <end position="183"/>
    </location>
</feature>
<dbReference type="InterPro" id="IPR058240">
    <property type="entry name" value="rSAM_sf"/>
</dbReference>
<evidence type="ECO:0000256" key="2">
    <source>
        <dbReference type="ARBA" id="ARBA00022691"/>
    </source>
</evidence>
<dbReference type="SFLD" id="SFLDS00029">
    <property type="entry name" value="Radical_SAM"/>
    <property type="match status" value="1"/>
</dbReference>
<keyword evidence="4" id="KW-0408">Iron</keyword>
<dbReference type="InterPro" id="IPR007197">
    <property type="entry name" value="rSAM"/>
</dbReference>
<keyword evidence="8" id="KW-1185">Reference proteome</keyword>
<dbReference type="AlphaFoldDB" id="A0A1E3W2R3"/>
<keyword evidence="2" id="KW-0949">S-adenosyl-L-methionine</keyword>
<dbReference type="SFLD" id="SFLDG01067">
    <property type="entry name" value="SPASM/twitch_domain_containing"/>
    <property type="match status" value="1"/>
</dbReference>
<dbReference type="GO" id="GO:0003824">
    <property type="term" value="F:catalytic activity"/>
    <property type="evidence" value="ECO:0007669"/>
    <property type="project" value="InterPro"/>
</dbReference>
<keyword evidence="5" id="KW-0411">Iron-sulfur</keyword>
<proteinExistence type="predicted"/>
<protein>
    <submittedName>
        <fullName evidence="7">Radical SAM protein</fullName>
    </submittedName>
</protein>
<dbReference type="CDD" id="cd01335">
    <property type="entry name" value="Radical_SAM"/>
    <property type="match status" value="1"/>
</dbReference>
<evidence type="ECO:0000256" key="3">
    <source>
        <dbReference type="ARBA" id="ARBA00022723"/>
    </source>
</evidence>
<dbReference type="Pfam" id="PF04055">
    <property type="entry name" value="Radical_SAM"/>
    <property type="match status" value="1"/>
</dbReference>
<dbReference type="InterPro" id="IPR050377">
    <property type="entry name" value="Radical_SAM_PqqE_MftC-like"/>
</dbReference>
<organism evidence="7 8">
    <name type="scientific">Methyloceanibacter methanicus</name>
    <dbReference type="NCBI Taxonomy" id="1774968"/>
    <lineage>
        <taxon>Bacteria</taxon>
        <taxon>Pseudomonadati</taxon>
        <taxon>Pseudomonadota</taxon>
        <taxon>Alphaproteobacteria</taxon>
        <taxon>Hyphomicrobiales</taxon>
        <taxon>Hyphomicrobiaceae</taxon>
        <taxon>Methyloceanibacter</taxon>
    </lineage>
</organism>
<reference evidence="7 8" key="1">
    <citation type="journal article" date="2016" name="Environ. Microbiol.">
        <title>New Methyloceanibacter diversity from North Sea sediments includes methanotroph containing solely the soluble methane monooxygenase.</title>
        <authorList>
            <person name="Vekeman B."/>
            <person name="Kerckhof F.M."/>
            <person name="Cremers G."/>
            <person name="de Vos P."/>
            <person name="Vandamme P."/>
            <person name="Boon N."/>
            <person name="Op den Camp H.J."/>
            <person name="Heylen K."/>
        </authorList>
    </citation>
    <scope>NUCLEOTIDE SEQUENCE [LARGE SCALE GENOMIC DNA]</scope>
    <source>
        <strain evidence="7 8">R-67174</strain>
    </source>
</reference>
<name>A0A1E3W2R3_9HYPH</name>
<evidence type="ECO:0000256" key="4">
    <source>
        <dbReference type="ARBA" id="ARBA00023004"/>
    </source>
</evidence>
<evidence type="ECO:0000313" key="7">
    <source>
        <dbReference type="EMBL" id="ODS00054.1"/>
    </source>
</evidence>
<dbReference type="Gene3D" id="3.20.20.70">
    <property type="entry name" value="Aldolase class I"/>
    <property type="match status" value="1"/>
</dbReference>
<evidence type="ECO:0000256" key="1">
    <source>
        <dbReference type="ARBA" id="ARBA00001966"/>
    </source>
</evidence>
<dbReference type="STRING" id="1774968.AUC68_02685"/>
<dbReference type="PANTHER" id="PTHR11228">
    <property type="entry name" value="RADICAL SAM DOMAIN PROTEIN"/>
    <property type="match status" value="1"/>
</dbReference>
<evidence type="ECO:0000259" key="6">
    <source>
        <dbReference type="Pfam" id="PF04055"/>
    </source>
</evidence>
<comment type="cofactor">
    <cofactor evidence="1">
        <name>[4Fe-4S] cluster</name>
        <dbReference type="ChEBI" id="CHEBI:49883"/>
    </cofactor>
</comment>
<sequence>MTDAAIAATRRKFADPDRTADGQRRARVALERLRTLWINTGTLCNIACRNCYIESSPTNDTLVYISRNEAAAYLDEIARDRWPVTEIGFTGGEPFMNPDIIGMLTDALDRGHSALVLTNAMQPMMRPGIRDALLALRKAHGGRLCLRVSLDHYTEAFHDEERGPGSFVKTVEGIDWLAAHGFSIALAGRTCWGEDERAARAGYAALIASRSWPVTADDAASLVLFPEMDVQEDVPEITDECWDILKRSPSEMMCASSRMIVKRRGDRNPMVLPCTLLTDTPVFGMGTTLAEAAMAHSAMFDHGAIKLCHPHCARFCALGGGACSAPNRK</sequence>